<reference evidence="3 4" key="1">
    <citation type="journal article" date="2009" name="Nature">
        <title>Evolution of pathogenicity and sexual reproduction in eight Candida genomes.</title>
        <authorList>
            <person name="Butler G."/>
            <person name="Rasmussen M.D."/>
            <person name="Lin M.F."/>
            <person name="Santos M.A."/>
            <person name="Sakthikumar S."/>
            <person name="Munro C.A."/>
            <person name="Rheinbay E."/>
            <person name="Grabherr M."/>
            <person name="Forche A."/>
            <person name="Reedy J.L."/>
            <person name="Agrafioti I."/>
            <person name="Arnaud M.B."/>
            <person name="Bates S."/>
            <person name="Brown A.J."/>
            <person name="Brunke S."/>
            <person name="Costanzo M.C."/>
            <person name="Fitzpatrick D.A."/>
            <person name="de Groot P.W."/>
            <person name="Harris D."/>
            <person name="Hoyer L.L."/>
            <person name="Hube B."/>
            <person name="Klis F.M."/>
            <person name="Kodira C."/>
            <person name="Lennard N."/>
            <person name="Logue M.E."/>
            <person name="Martin R."/>
            <person name="Neiman A.M."/>
            <person name="Nikolaou E."/>
            <person name="Quail M.A."/>
            <person name="Quinn J."/>
            <person name="Santos M.C."/>
            <person name="Schmitzberger F.F."/>
            <person name="Sherlock G."/>
            <person name="Shah P."/>
            <person name="Silverstein K.A."/>
            <person name="Skrzypek M.S."/>
            <person name="Soll D."/>
            <person name="Staggs R."/>
            <person name="Stansfield I."/>
            <person name="Stumpf M.P."/>
            <person name="Sudbery P.E."/>
            <person name="Srikantha T."/>
            <person name="Zeng Q."/>
            <person name="Berman J."/>
            <person name="Berriman M."/>
            <person name="Heitman J."/>
            <person name="Gow N.A."/>
            <person name="Lorenz M.C."/>
            <person name="Birren B.W."/>
            <person name="Kellis M."/>
            <person name="Cuomo C.A."/>
        </authorList>
    </citation>
    <scope>NUCLEOTIDE SEQUENCE [LARGE SCALE GENOMIC DNA]</scope>
    <source>
        <strain evidence="4">ATCC 11503 / BCRC 21390 / CBS 2605 / JCM 1781 / NBRC 1676 / NRRL YB-4239</strain>
    </source>
</reference>
<keyword evidence="1" id="KW-1133">Transmembrane helix</keyword>
<dbReference type="Proteomes" id="UP000001996">
    <property type="component" value="Unassembled WGS sequence"/>
</dbReference>
<dbReference type="OMA" id="VYCIYLP"/>
<feature type="transmembrane region" description="Helical" evidence="1">
    <location>
        <begin position="272"/>
        <end position="291"/>
    </location>
</feature>
<feature type="transmembrane region" description="Helical" evidence="1">
    <location>
        <begin position="231"/>
        <end position="252"/>
    </location>
</feature>
<evidence type="ECO:0000256" key="1">
    <source>
        <dbReference type="SAM" id="Phobius"/>
    </source>
</evidence>
<dbReference type="KEGG" id="lel:PVL30_002475"/>
<sequence length="555" mass="64215">MRSLELILTLVLAQLSFTLAFTPAFSVSTSPAASLQRQVFFNYRSNLACMLFNETGNLHFTFENTEEDGQIPLVIFDYTDLQYFKNLPNFNAFMNHTYLDDKKFLDIGDDQTDPITFDFKLFRNQQHSNRFFTKIITDDEEFDYPIQEPGQYCVYLPLYSYDGDIIHPTNYKGRVSIEEFQSISVYNDISAHISITIMFGLIIIPLSYLFPQICTRHYDKLPPVVQQMVQLLLTNLFFNVAHFVLELIYLFIPNDYAYAFTELIFATLKDELLTKWQIYLMASIYLGIGYKNLPVSKQGARKVLQLALTLNIIAKAVLNYLLKETSTVQDILINNEPYQITHKSILVHRFYRNIVTFEYPESTKRLITLTSTISLATLFTIRLISYYSGIRLAWYLRKDTNLSRPMVLSLILHLVAWCSFGRQIIYQLYVRITFGGLFDVGELLSVLGTQVENYEVMNAGLQVTEILLILFIWYPTRPYDVEKYAGEQDALAKEQKRAERRKGSIAKTELAADKKVKKVKKVNNVKNNKSINETSDPKADKIVKIEKKEVKLGKP</sequence>
<feature type="transmembrane region" description="Helical" evidence="1">
    <location>
        <begin position="406"/>
        <end position="429"/>
    </location>
</feature>
<keyword evidence="1" id="KW-0472">Membrane</keyword>
<dbReference type="eggNOG" id="ENOG502RQGM">
    <property type="taxonomic scope" value="Eukaryota"/>
</dbReference>
<dbReference type="VEuPathDB" id="FungiDB:LELG_05381"/>
<dbReference type="InParanoid" id="A5E6Z2"/>
<keyword evidence="4" id="KW-1185">Reference proteome</keyword>
<keyword evidence="1" id="KW-0812">Transmembrane</keyword>
<proteinExistence type="predicted"/>
<name>A5E6Z2_LODEL</name>
<accession>A5E6Z2</accession>
<dbReference type="GeneID" id="5230512"/>
<evidence type="ECO:0000313" key="3">
    <source>
        <dbReference type="EMBL" id="EDK47200.1"/>
    </source>
</evidence>
<dbReference type="AlphaFoldDB" id="A5E6Z2"/>
<dbReference type="RefSeq" id="XP_001523535.1">
    <property type="nucleotide sequence ID" value="XM_001523485.1"/>
</dbReference>
<dbReference type="EMBL" id="CH981532">
    <property type="protein sequence ID" value="EDK47200.1"/>
    <property type="molecule type" value="Genomic_DNA"/>
</dbReference>
<evidence type="ECO:0000313" key="4">
    <source>
        <dbReference type="Proteomes" id="UP000001996"/>
    </source>
</evidence>
<protein>
    <recommendedName>
        <fullName evidence="5">Intimal thickness related receptor IRP domain-containing protein</fullName>
    </recommendedName>
</protein>
<feature type="transmembrane region" description="Helical" evidence="1">
    <location>
        <begin position="366"/>
        <end position="385"/>
    </location>
</feature>
<organism evidence="3 4">
    <name type="scientific">Lodderomyces elongisporus (strain ATCC 11503 / CBS 2605 / JCM 1781 / NBRC 1676 / NRRL YB-4239)</name>
    <name type="common">Yeast</name>
    <name type="synonym">Saccharomyces elongisporus</name>
    <dbReference type="NCBI Taxonomy" id="379508"/>
    <lineage>
        <taxon>Eukaryota</taxon>
        <taxon>Fungi</taxon>
        <taxon>Dikarya</taxon>
        <taxon>Ascomycota</taxon>
        <taxon>Saccharomycotina</taxon>
        <taxon>Pichiomycetes</taxon>
        <taxon>Debaryomycetaceae</taxon>
        <taxon>Candida/Lodderomyces clade</taxon>
        <taxon>Lodderomyces</taxon>
    </lineage>
</organism>
<evidence type="ECO:0000256" key="2">
    <source>
        <dbReference type="SAM" id="SignalP"/>
    </source>
</evidence>
<feature type="transmembrane region" description="Helical" evidence="1">
    <location>
        <begin position="189"/>
        <end position="210"/>
    </location>
</feature>
<feature type="chain" id="PRO_5002680215" description="Intimal thickness related receptor IRP domain-containing protein" evidence="2">
    <location>
        <begin position="21"/>
        <end position="555"/>
    </location>
</feature>
<dbReference type="HOGENOM" id="CLU_554313_0_0_1"/>
<evidence type="ECO:0008006" key="5">
    <source>
        <dbReference type="Google" id="ProtNLM"/>
    </source>
</evidence>
<dbReference type="OrthoDB" id="4020022at2759"/>
<gene>
    <name evidence="3" type="ORF">LELG_05381</name>
</gene>
<feature type="signal peptide" evidence="2">
    <location>
        <begin position="1"/>
        <end position="20"/>
    </location>
</feature>
<feature type="transmembrane region" description="Helical" evidence="1">
    <location>
        <begin position="303"/>
        <end position="322"/>
    </location>
</feature>
<keyword evidence="2" id="KW-0732">Signal</keyword>